<dbReference type="PANTHER" id="PTHR24027:SF442">
    <property type="entry name" value="PROTOCADHERIN-15 ISOFORM X1"/>
    <property type="match status" value="1"/>
</dbReference>
<evidence type="ECO:0000259" key="6">
    <source>
        <dbReference type="PROSITE" id="PS50268"/>
    </source>
</evidence>
<keyword evidence="4" id="KW-0472">Membrane</keyword>
<dbReference type="OrthoDB" id="6252479at2759"/>
<comment type="caution">
    <text evidence="7">The sequence shown here is derived from an EMBL/GenBank/DDBJ whole genome shotgun (WGS) entry which is preliminary data.</text>
</comment>
<evidence type="ECO:0000256" key="3">
    <source>
        <dbReference type="ARBA" id="ARBA00022837"/>
    </source>
</evidence>
<dbReference type="CDD" id="cd11304">
    <property type="entry name" value="Cadherin_repeat"/>
    <property type="match status" value="2"/>
</dbReference>
<evidence type="ECO:0000256" key="2">
    <source>
        <dbReference type="ARBA" id="ARBA00022737"/>
    </source>
</evidence>
<dbReference type="GO" id="GO:0016342">
    <property type="term" value="C:catenin complex"/>
    <property type="evidence" value="ECO:0007669"/>
    <property type="project" value="TreeGrafter"/>
</dbReference>
<dbReference type="GO" id="GO:0045296">
    <property type="term" value="F:cadherin binding"/>
    <property type="evidence" value="ECO:0007669"/>
    <property type="project" value="TreeGrafter"/>
</dbReference>
<dbReference type="PROSITE" id="PS50268">
    <property type="entry name" value="CADHERIN_2"/>
    <property type="match status" value="1"/>
</dbReference>
<keyword evidence="3 5" id="KW-0106">Calcium</keyword>
<comment type="subcellular location">
    <subcellularLocation>
        <location evidence="1">Membrane</location>
    </subcellularLocation>
</comment>
<dbReference type="GO" id="GO:0007156">
    <property type="term" value="P:homophilic cell adhesion via plasma membrane adhesion molecules"/>
    <property type="evidence" value="ECO:0007669"/>
    <property type="project" value="InterPro"/>
</dbReference>
<dbReference type="SMART" id="SM00112">
    <property type="entry name" value="CA"/>
    <property type="match status" value="1"/>
</dbReference>
<evidence type="ECO:0000256" key="5">
    <source>
        <dbReference type="PROSITE-ProRule" id="PRU00043"/>
    </source>
</evidence>
<reference evidence="8" key="1">
    <citation type="submission" date="2020-01" db="EMBL/GenBank/DDBJ databases">
        <title>Draft genome sequence of the Termite Coptotermes fromosanus.</title>
        <authorList>
            <person name="Itakura S."/>
            <person name="Yosikawa Y."/>
            <person name="Umezawa K."/>
        </authorList>
    </citation>
    <scope>NUCLEOTIDE SEQUENCE [LARGE SCALE GENOMIC DNA]</scope>
</reference>
<evidence type="ECO:0000313" key="7">
    <source>
        <dbReference type="EMBL" id="GFG33348.1"/>
    </source>
</evidence>
<dbReference type="GO" id="GO:0005509">
    <property type="term" value="F:calcium ion binding"/>
    <property type="evidence" value="ECO:0007669"/>
    <property type="project" value="UniProtKB-UniRule"/>
</dbReference>
<evidence type="ECO:0000313" key="8">
    <source>
        <dbReference type="Proteomes" id="UP000502823"/>
    </source>
</evidence>
<dbReference type="SUPFAM" id="SSF49313">
    <property type="entry name" value="Cadherin-like"/>
    <property type="match status" value="2"/>
</dbReference>
<dbReference type="PRINTS" id="PR00205">
    <property type="entry name" value="CADHERIN"/>
</dbReference>
<dbReference type="PANTHER" id="PTHR24027">
    <property type="entry name" value="CADHERIN-23"/>
    <property type="match status" value="1"/>
</dbReference>
<protein>
    <recommendedName>
        <fullName evidence="6">Cadherin domain-containing protein</fullName>
    </recommendedName>
</protein>
<feature type="domain" description="Cadherin" evidence="6">
    <location>
        <begin position="118"/>
        <end position="233"/>
    </location>
</feature>
<accession>A0A6L2PRW4</accession>
<proteinExistence type="predicted"/>
<dbReference type="InterPro" id="IPR020894">
    <property type="entry name" value="Cadherin_CS"/>
</dbReference>
<dbReference type="InterPro" id="IPR002126">
    <property type="entry name" value="Cadherin-like_dom"/>
</dbReference>
<dbReference type="InterPro" id="IPR039808">
    <property type="entry name" value="Cadherin"/>
</dbReference>
<organism evidence="7 8">
    <name type="scientific">Coptotermes formosanus</name>
    <name type="common">Formosan subterranean termite</name>
    <dbReference type="NCBI Taxonomy" id="36987"/>
    <lineage>
        <taxon>Eukaryota</taxon>
        <taxon>Metazoa</taxon>
        <taxon>Ecdysozoa</taxon>
        <taxon>Arthropoda</taxon>
        <taxon>Hexapoda</taxon>
        <taxon>Insecta</taxon>
        <taxon>Pterygota</taxon>
        <taxon>Neoptera</taxon>
        <taxon>Polyneoptera</taxon>
        <taxon>Dictyoptera</taxon>
        <taxon>Blattodea</taxon>
        <taxon>Blattoidea</taxon>
        <taxon>Termitoidae</taxon>
        <taxon>Rhinotermitidae</taxon>
        <taxon>Coptotermes</taxon>
    </lineage>
</organism>
<dbReference type="GO" id="GO:0016477">
    <property type="term" value="P:cell migration"/>
    <property type="evidence" value="ECO:0007669"/>
    <property type="project" value="TreeGrafter"/>
</dbReference>
<keyword evidence="8" id="KW-1185">Reference proteome</keyword>
<keyword evidence="2" id="KW-0677">Repeat</keyword>
<dbReference type="GO" id="GO:0008013">
    <property type="term" value="F:beta-catenin binding"/>
    <property type="evidence" value="ECO:0007669"/>
    <property type="project" value="TreeGrafter"/>
</dbReference>
<dbReference type="InterPro" id="IPR015919">
    <property type="entry name" value="Cadherin-like_sf"/>
</dbReference>
<gene>
    <name evidence="7" type="ORF">Cfor_01815</name>
</gene>
<dbReference type="Proteomes" id="UP000502823">
    <property type="component" value="Unassembled WGS sequence"/>
</dbReference>
<evidence type="ECO:0000256" key="1">
    <source>
        <dbReference type="ARBA" id="ARBA00004370"/>
    </source>
</evidence>
<dbReference type="Gene3D" id="2.60.40.60">
    <property type="entry name" value="Cadherins"/>
    <property type="match status" value="3"/>
</dbReference>
<dbReference type="AlphaFoldDB" id="A0A6L2PRW4"/>
<dbReference type="Pfam" id="PF00028">
    <property type="entry name" value="Cadherin"/>
    <property type="match status" value="1"/>
</dbReference>
<sequence>MVTFLSPGDVLAGGIAIRRSIAVIPHDIYPGYSIKKFEGGQQLMNYRLLETGFSEFFTVLEDGLVMTTSDLSPLVNQPVNLVVVEETPNSTATHTLQLYVLDRRDMLAFHKELYEGGEVPENSAAGTKVDGIPQLVATGGGVGGLPVRYAIVAGNEDGAFALQESADGDNETLGITAKTDLDGVRLVTARPLDREATASYTLTVQAADGRGIDKAFTKVKVTVLDENDNSPVFSKHVYRFTLGDVKKSVGDNGTVTNIWKRFSAVGTVSATDADGDRVAYRLAVPSNLVVIVPQTGDLLLAGEPPNALGEDVEYEITVEAHDLRTPSRTSEVPAQVWLQFNSVQEEDSLQHLDKEQHQAHRISKRRVTRAVRPTKKIDFTEADGETEGRIVFQLEKETERETFKIRDENPWVTVEPNGAVRVKKKWDYEELGPEKTIDFWVSITNAGLGTGGEYLETF</sequence>
<dbReference type="EMBL" id="BLKM01000426">
    <property type="protein sequence ID" value="GFG33348.1"/>
    <property type="molecule type" value="Genomic_DNA"/>
</dbReference>
<name>A0A6L2PRW4_COPFO</name>
<dbReference type="InParanoid" id="A0A6L2PRW4"/>
<dbReference type="FunFam" id="2.60.40.60:FF:000222">
    <property type="entry name" value="neural-cadherin isoform X3"/>
    <property type="match status" value="1"/>
</dbReference>
<dbReference type="PROSITE" id="PS00232">
    <property type="entry name" value="CADHERIN_1"/>
    <property type="match status" value="1"/>
</dbReference>
<evidence type="ECO:0000256" key="4">
    <source>
        <dbReference type="ARBA" id="ARBA00023136"/>
    </source>
</evidence>